<dbReference type="KEGG" id="bcq:BCQ_0598"/>
<proteinExistence type="predicted"/>
<dbReference type="EMBL" id="CP000227">
    <property type="protein sequence ID" value="ACM11052.1"/>
    <property type="molecule type" value="Genomic_DNA"/>
</dbReference>
<dbReference type="AlphaFoldDB" id="B9J3Q3"/>
<evidence type="ECO:0000313" key="2">
    <source>
        <dbReference type="Proteomes" id="UP000000441"/>
    </source>
</evidence>
<name>B9J3Q3_BACCQ</name>
<reference evidence="1 2" key="1">
    <citation type="journal article" date="2009" name="J. Bacteriol.">
        <title>Complete genome sequence of the extremophilic Bacillus cereus strain Q1 with industrial applications.</title>
        <authorList>
            <person name="Xiong Z."/>
            <person name="Jiang Y."/>
            <person name="Qi D."/>
            <person name="Lu H."/>
            <person name="Yang F."/>
            <person name="Yang J."/>
            <person name="Chen L."/>
            <person name="Sun L."/>
            <person name="Xu X."/>
            <person name="Xue Y."/>
            <person name="Zhu Y."/>
            <person name="Jin Q."/>
        </authorList>
    </citation>
    <scope>NUCLEOTIDE SEQUENCE [LARGE SCALE GENOMIC DNA]</scope>
    <source>
        <strain evidence="1 2">Q1</strain>
    </source>
</reference>
<protein>
    <submittedName>
        <fullName evidence="1">Uncharacterized protein</fullName>
    </submittedName>
</protein>
<dbReference type="HOGENOM" id="CLU_2231011_0_0_9"/>
<organism evidence="1 2">
    <name type="scientific">Bacillus cereus (strain Q1)</name>
    <dbReference type="NCBI Taxonomy" id="361100"/>
    <lineage>
        <taxon>Bacteria</taxon>
        <taxon>Bacillati</taxon>
        <taxon>Bacillota</taxon>
        <taxon>Bacilli</taxon>
        <taxon>Bacillales</taxon>
        <taxon>Bacillaceae</taxon>
        <taxon>Bacillus</taxon>
        <taxon>Bacillus cereus group</taxon>
    </lineage>
</organism>
<gene>
    <name evidence="1" type="ordered locus">BCQ_0598</name>
</gene>
<evidence type="ECO:0000313" key="1">
    <source>
        <dbReference type="EMBL" id="ACM11052.1"/>
    </source>
</evidence>
<dbReference type="Proteomes" id="UP000000441">
    <property type="component" value="Chromosome"/>
</dbReference>
<accession>B9J3Q3</accession>
<sequence length="111" mass="12722">MTTKDYMVNKQGAKIYRDANKHEVLSIPKIKNDREQGAIYEVLSVGMLGMDTPIVTVKEKGQAVAYRLPQQYVEWATSSLMMAKELNVSMFPEKVEFGCIETENYYYAEIL</sequence>